<name>A0ABV0BNC4_9SPHI</name>
<proteinExistence type="predicted"/>
<dbReference type="Pfam" id="PF22752">
    <property type="entry name" value="DUF488-N3i"/>
    <property type="match status" value="1"/>
</dbReference>
<sequence>MRPDLSIKRIYEETDSHDGYRVLVDRLWPRGLTKEKAHIDEWATEIAPFTATRLAYAHVPERWEIFKIQYKNELLNNEQLISYLDKWEEHPIITLLYAAKDKEHTHALVLQEYLIFCYNSRK</sequence>
<protein>
    <submittedName>
        <fullName evidence="1">DUF488 family protein</fullName>
    </submittedName>
</protein>
<gene>
    <name evidence="1" type="ORF">ABE541_03305</name>
</gene>
<comment type="caution">
    <text evidence="1">The sequence shown here is derived from an EMBL/GenBank/DDBJ whole genome shotgun (WGS) entry which is preliminary data.</text>
</comment>
<dbReference type="RefSeq" id="WP_346580584.1">
    <property type="nucleotide sequence ID" value="NZ_JBDJLH010000001.1"/>
</dbReference>
<dbReference type="Proteomes" id="UP001409291">
    <property type="component" value="Unassembled WGS sequence"/>
</dbReference>
<evidence type="ECO:0000313" key="2">
    <source>
        <dbReference type="Proteomes" id="UP001409291"/>
    </source>
</evidence>
<organism evidence="1 2">
    <name type="scientific">Sphingobacterium kitahiroshimense</name>
    <dbReference type="NCBI Taxonomy" id="470446"/>
    <lineage>
        <taxon>Bacteria</taxon>
        <taxon>Pseudomonadati</taxon>
        <taxon>Bacteroidota</taxon>
        <taxon>Sphingobacteriia</taxon>
        <taxon>Sphingobacteriales</taxon>
        <taxon>Sphingobacteriaceae</taxon>
        <taxon>Sphingobacterium</taxon>
    </lineage>
</organism>
<keyword evidence="2" id="KW-1185">Reference proteome</keyword>
<dbReference type="PANTHER" id="PTHR36849:SF1">
    <property type="entry name" value="CYTOPLASMIC PROTEIN"/>
    <property type="match status" value="1"/>
</dbReference>
<evidence type="ECO:0000313" key="1">
    <source>
        <dbReference type="EMBL" id="MEN5376280.1"/>
    </source>
</evidence>
<dbReference type="EMBL" id="JBDJNQ010000001">
    <property type="protein sequence ID" value="MEN5376280.1"/>
    <property type="molecule type" value="Genomic_DNA"/>
</dbReference>
<dbReference type="PANTHER" id="PTHR36849">
    <property type="entry name" value="CYTOPLASMIC PROTEIN-RELATED"/>
    <property type="match status" value="1"/>
</dbReference>
<accession>A0ABV0BNC4</accession>
<reference evidence="1 2" key="1">
    <citation type="submission" date="2024-04" db="EMBL/GenBank/DDBJ databases">
        <title>WGS of bacteria from Torrens River.</title>
        <authorList>
            <person name="Wyrsch E.R."/>
            <person name="Drigo B."/>
        </authorList>
    </citation>
    <scope>NUCLEOTIDE SEQUENCE [LARGE SCALE GENOMIC DNA]</scope>
    <source>
        <strain evidence="1 2">TWI391</strain>
    </source>
</reference>
<dbReference type="InterPro" id="IPR052552">
    <property type="entry name" value="YeaO-like"/>
</dbReference>